<name>A0A072N2W6_9GAMM</name>
<dbReference type="RefSeq" id="WP_150112626.1">
    <property type="nucleotide sequence ID" value="NZ_ANIE01000005.1"/>
</dbReference>
<comment type="caution">
    <text evidence="1">The sequence shown here is derived from an EMBL/GenBank/DDBJ whole genome shotgun (WGS) entry which is preliminary data.</text>
</comment>
<dbReference type="AlphaFoldDB" id="A0A072N2W6"/>
<evidence type="ECO:0000313" key="1">
    <source>
        <dbReference type="EMBL" id="KEF31288.1"/>
    </source>
</evidence>
<dbReference type="OrthoDB" id="196786at2"/>
<dbReference type="PATRIC" id="fig|1137280.3.peg.1449"/>
<sequence>MGISDLVQAMNCLRFSWFGRLGKVLARQPLLTFLLLGGLLYVTEARWFIPLQAQTPIVIEAEKVERLRQQWTQKLGRAPEHNEMLAVLEGVALEEMLIAEAVARGVHRNDPVVLLRLRQNLEFLGMEVSPGALEHAYDLDMHRHDPVVRKRLRLLMESELLAGARPAPTPLDSEPPTPEPLHKFSFSQIFREQRIGPDELNRLQDARPESAAELSDPFLLAHRFHQVSEVQIARELGPDLARAVSSAPIGRWVGPIQSVYGDHLIWLEGRERVTPNLDIDRVRIERQIQAEKQNLELALADLRARYRWHVEPGEE</sequence>
<dbReference type="Proteomes" id="UP000035057">
    <property type="component" value="Unassembled WGS sequence"/>
</dbReference>
<gene>
    <name evidence="1" type="ORF">D777_01637</name>
</gene>
<dbReference type="STRING" id="1137280.D777_01637"/>
<organism evidence="1 2">
    <name type="scientific">Marinobacter nitratireducens</name>
    <dbReference type="NCBI Taxonomy" id="1137280"/>
    <lineage>
        <taxon>Bacteria</taxon>
        <taxon>Pseudomonadati</taxon>
        <taxon>Pseudomonadota</taxon>
        <taxon>Gammaproteobacteria</taxon>
        <taxon>Pseudomonadales</taxon>
        <taxon>Marinobacteraceae</taxon>
        <taxon>Marinobacter</taxon>
    </lineage>
</organism>
<accession>A0A072N2W6</accession>
<evidence type="ECO:0008006" key="3">
    <source>
        <dbReference type="Google" id="ProtNLM"/>
    </source>
</evidence>
<dbReference type="EMBL" id="ANIE01000005">
    <property type="protein sequence ID" value="KEF31288.1"/>
    <property type="molecule type" value="Genomic_DNA"/>
</dbReference>
<keyword evidence="2" id="KW-1185">Reference proteome</keyword>
<proteinExistence type="predicted"/>
<evidence type="ECO:0000313" key="2">
    <source>
        <dbReference type="Proteomes" id="UP000035057"/>
    </source>
</evidence>
<reference evidence="1 2" key="1">
    <citation type="submission" date="2012-12" db="EMBL/GenBank/DDBJ databases">
        <title>Genome assembly of Marinobacter sp. AK21.</title>
        <authorList>
            <person name="Khatri I."/>
            <person name="Kumar R."/>
            <person name="Vaidya B."/>
            <person name="Subramanian S."/>
            <person name="Pinnaka A."/>
        </authorList>
    </citation>
    <scope>NUCLEOTIDE SEQUENCE [LARGE SCALE GENOMIC DNA]</scope>
    <source>
        <strain evidence="1 2">AK21</strain>
    </source>
</reference>
<protein>
    <recommendedName>
        <fullName evidence="3">PpiC domain-containing protein</fullName>
    </recommendedName>
</protein>